<dbReference type="OrthoDB" id="2138378at2759"/>
<dbReference type="GO" id="GO:0000785">
    <property type="term" value="C:chromatin"/>
    <property type="evidence" value="ECO:0007669"/>
    <property type="project" value="TreeGrafter"/>
</dbReference>
<sequence>METCSSETSGDSKSMENPLESGQLTKKGRKKKTVSWPEEGKLREYFYFELDETERVNVNKIKDFGEAAKREMLKDRQAFETARRLSHDAMEEKVPWMYPKLLDLPAPLVVPGSGSRERFTQAEREKGILQELFLSKER</sequence>
<keyword evidence="3" id="KW-1185">Reference proteome</keyword>
<evidence type="ECO:0000313" key="3">
    <source>
        <dbReference type="Proteomes" id="UP000051836"/>
    </source>
</evidence>
<gene>
    <name evidence="2" type="ORF">AAES_75907</name>
</gene>
<dbReference type="Proteomes" id="UP000051836">
    <property type="component" value="Unassembled WGS sequence"/>
</dbReference>
<dbReference type="AlphaFoldDB" id="A0A0Q3MHE3"/>
<dbReference type="GO" id="GO:0072357">
    <property type="term" value="C:PTW/PP1 phosphatase complex"/>
    <property type="evidence" value="ECO:0007669"/>
    <property type="project" value="TreeGrafter"/>
</dbReference>
<evidence type="ECO:0000256" key="1">
    <source>
        <dbReference type="SAM" id="MobiDB-lite"/>
    </source>
</evidence>
<name>A0A0Q3MHE3_AMAAE</name>
<feature type="compositionally biased region" description="Polar residues" evidence="1">
    <location>
        <begin position="1"/>
        <end position="12"/>
    </location>
</feature>
<dbReference type="EMBL" id="LMAW01002137">
    <property type="protein sequence ID" value="KQK81855.1"/>
    <property type="molecule type" value="Genomic_DNA"/>
</dbReference>
<feature type="region of interest" description="Disordered" evidence="1">
    <location>
        <begin position="1"/>
        <end position="35"/>
    </location>
</feature>
<dbReference type="GO" id="GO:0008157">
    <property type="term" value="F:protein phosphatase 1 binding"/>
    <property type="evidence" value="ECO:0007669"/>
    <property type="project" value="TreeGrafter"/>
</dbReference>
<protein>
    <submittedName>
        <fullName evidence="2">Serine/threonine-protein phosphatase 1 regulatory subunit 10</fullName>
    </submittedName>
</protein>
<reference evidence="2 3" key="1">
    <citation type="submission" date="2015-10" db="EMBL/GenBank/DDBJ databases">
        <authorList>
            <person name="Gilbert D.G."/>
        </authorList>
    </citation>
    <scope>NUCLEOTIDE SEQUENCE [LARGE SCALE GENOMIC DNA]</scope>
    <source>
        <strain evidence="2">FVVF132</strain>
    </source>
</reference>
<organism evidence="2 3">
    <name type="scientific">Amazona aestiva</name>
    <name type="common">Blue-fronted Amazon parrot</name>
    <dbReference type="NCBI Taxonomy" id="12930"/>
    <lineage>
        <taxon>Eukaryota</taxon>
        <taxon>Metazoa</taxon>
        <taxon>Chordata</taxon>
        <taxon>Craniata</taxon>
        <taxon>Vertebrata</taxon>
        <taxon>Euteleostomi</taxon>
        <taxon>Archelosauria</taxon>
        <taxon>Archosauria</taxon>
        <taxon>Dinosauria</taxon>
        <taxon>Saurischia</taxon>
        <taxon>Theropoda</taxon>
        <taxon>Coelurosauria</taxon>
        <taxon>Aves</taxon>
        <taxon>Neognathae</taxon>
        <taxon>Neoaves</taxon>
        <taxon>Telluraves</taxon>
        <taxon>Australaves</taxon>
        <taxon>Psittaciformes</taxon>
        <taxon>Psittacidae</taxon>
        <taxon>Amazona</taxon>
    </lineage>
</organism>
<comment type="caution">
    <text evidence="2">The sequence shown here is derived from an EMBL/GenBank/DDBJ whole genome shotgun (WGS) entry which is preliminary data.</text>
</comment>
<accession>A0A0Q3MHE3</accession>
<dbReference type="PANTHER" id="PTHR46557:SF1">
    <property type="entry name" value="SERINE_THREONINE-PROTEIN PHOSPHATASE 1 REGULATORY SUBUNIT 10"/>
    <property type="match status" value="1"/>
</dbReference>
<dbReference type="PANTHER" id="PTHR46557">
    <property type="entry name" value="SERINE/THREONINE-PROTEIN PHOSPHATASE 1 REGULATORY SUBUNIT 10-RELATED"/>
    <property type="match status" value="1"/>
</dbReference>
<dbReference type="STRING" id="12930.A0A0Q3MHE3"/>
<evidence type="ECO:0000313" key="2">
    <source>
        <dbReference type="EMBL" id="KQK81855.1"/>
    </source>
</evidence>
<proteinExistence type="predicted"/>